<dbReference type="EMBL" id="SSSM01000001">
    <property type="protein sequence ID" value="THG33309.1"/>
    <property type="molecule type" value="Genomic_DNA"/>
</dbReference>
<dbReference type="PRINTS" id="PR00081">
    <property type="entry name" value="GDHRDH"/>
</dbReference>
<dbReference type="InterPro" id="IPR050259">
    <property type="entry name" value="SDR"/>
</dbReference>
<name>A0A4S4FRM2_9MICO</name>
<proteinExistence type="inferred from homology"/>
<dbReference type="InterPro" id="IPR036291">
    <property type="entry name" value="NAD(P)-bd_dom_sf"/>
</dbReference>
<dbReference type="PANTHER" id="PTHR42879:SF6">
    <property type="entry name" value="NADPH-DEPENDENT REDUCTASE BACG"/>
    <property type="match status" value="1"/>
</dbReference>
<dbReference type="Proteomes" id="UP000309133">
    <property type="component" value="Unassembled WGS sequence"/>
</dbReference>
<evidence type="ECO:0000256" key="2">
    <source>
        <dbReference type="SAM" id="MobiDB-lite"/>
    </source>
</evidence>
<evidence type="ECO:0000313" key="4">
    <source>
        <dbReference type="Proteomes" id="UP000309133"/>
    </source>
</evidence>
<dbReference type="PANTHER" id="PTHR42879">
    <property type="entry name" value="3-OXOACYL-(ACYL-CARRIER-PROTEIN) REDUCTASE"/>
    <property type="match status" value="1"/>
</dbReference>
<reference evidence="3 4" key="1">
    <citation type="submission" date="2019-04" db="EMBL/GenBank/DDBJ databases">
        <authorList>
            <person name="Jiang L."/>
        </authorList>
    </citation>
    <scope>NUCLEOTIDE SEQUENCE [LARGE SCALE GENOMIC DNA]</scope>
    <source>
        <strain evidence="3 4">YIM 131853</strain>
    </source>
</reference>
<comment type="caution">
    <text evidence="3">The sequence shown here is derived from an EMBL/GenBank/DDBJ whole genome shotgun (WGS) entry which is preliminary data.</text>
</comment>
<dbReference type="InterPro" id="IPR002347">
    <property type="entry name" value="SDR_fam"/>
</dbReference>
<gene>
    <name evidence="3" type="ORF">E6C64_02855</name>
</gene>
<dbReference type="AlphaFoldDB" id="A0A4S4FRM2"/>
<keyword evidence="4" id="KW-1185">Reference proteome</keyword>
<dbReference type="Pfam" id="PF00106">
    <property type="entry name" value="adh_short"/>
    <property type="match status" value="1"/>
</dbReference>
<comment type="similarity">
    <text evidence="1">Belongs to the short-chain dehydrogenases/reductases (SDR) family.</text>
</comment>
<accession>A0A4S4FRM2</accession>
<protein>
    <submittedName>
        <fullName evidence="3">SDR family NAD(P)-dependent oxidoreductase</fullName>
    </submittedName>
</protein>
<evidence type="ECO:0000313" key="3">
    <source>
        <dbReference type="EMBL" id="THG33309.1"/>
    </source>
</evidence>
<dbReference type="SUPFAM" id="SSF51735">
    <property type="entry name" value="NAD(P)-binding Rossmann-fold domains"/>
    <property type="match status" value="1"/>
</dbReference>
<sequence>MSRAPRARVEARAPSITARPAPAIHQPDPRPRPALRGRPSDHGYGLGSRRAYGQRYATLRARLCLARPPVDLRLEDKIAVITGAGTSVGLSVARALLLEDVFVVAGSPVGSLGLIQLAEEYGLIPLIVDLTTPDGASTLLQSAKRAYGGIDMLVNAIGISAAQGASSMVVPRERWQSTFDQAFVIARSSIRAAIPLMIARGGGTILTVWSAEPGFSLVDHGDAKAVFRSLAKAMAAEFATDGVRFNSIGQGPAAVDPWHSQLGIVATAAKFMGIDIAQSKARMVDSLGESPTGRIEEPGEVGDLVILVVSKHADHTADIDFSLDGDTINVG</sequence>
<evidence type="ECO:0000256" key="1">
    <source>
        <dbReference type="ARBA" id="ARBA00006484"/>
    </source>
</evidence>
<dbReference type="Gene3D" id="3.40.50.720">
    <property type="entry name" value="NAD(P)-binding Rossmann-like Domain"/>
    <property type="match status" value="1"/>
</dbReference>
<organism evidence="3 4">
    <name type="scientific">Naasia lichenicola</name>
    <dbReference type="NCBI Taxonomy" id="2565933"/>
    <lineage>
        <taxon>Bacteria</taxon>
        <taxon>Bacillati</taxon>
        <taxon>Actinomycetota</taxon>
        <taxon>Actinomycetes</taxon>
        <taxon>Micrococcales</taxon>
        <taxon>Microbacteriaceae</taxon>
        <taxon>Naasia</taxon>
    </lineage>
</organism>
<feature type="region of interest" description="Disordered" evidence="2">
    <location>
        <begin position="1"/>
        <end position="48"/>
    </location>
</feature>